<proteinExistence type="predicted"/>
<name>A0AAV3YC15_9GAST</name>
<dbReference type="AlphaFoldDB" id="A0AAV3YC15"/>
<comment type="caution">
    <text evidence="1">The sequence shown here is derived from an EMBL/GenBank/DDBJ whole genome shotgun (WGS) entry which is preliminary data.</text>
</comment>
<gene>
    <name evidence="1" type="ORF">PoB_001138100</name>
</gene>
<dbReference type="Proteomes" id="UP000735302">
    <property type="component" value="Unassembled WGS sequence"/>
</dbReference>
<dbReference type="EMBL" id="BLXT01001350">
    <property type="protein sequence ID" value="GFN84875.1"/>
    <property type="molecule type" value="Genomic_DNA"/>
</dbReference>
<accession>A0AAV3YC15</accession>
<keyword evidence="2" id="KW-1185">Reference proteome</keyword>
<protein>
    <submittedName>
        <fullName evidence="1">Uncharacterized protein</fullName>
    </submittedName>
</protein>
<evidence type="ECO:0000313" key="2">
    <source>
        <dbReference type="Proteomes" id="UP000735302"/>
    </source>
</evidence>
<reference evidence="1 2" key="1">
    <citation type="journal article" date="2021" name="Elife">
        <title>Chloroplast acquisition without the gene transfer in kleptoplastic sea slugs, Plakobranchus ocellatus.</title>
        <authorList>
            <person name="Maeda T."/>
            <person name="Takahashi S."/>
            <person name="Yoshida T."/>
            <person name="Shimamura S."/>
            <person name="Takaki Y."/>
            <person name="Nagai Y."/>
            <person name="Toyoda A."/>
            <person name="Suzuki Y."/>
            <person name="Arimoto A."/>
            <person name="Ishii H."/>
            <person name="Satoh N."/>
            <person name="Nishiyama T."/>
            <person name="Hasebe M."/>
            <person name="Maruyama T."/>
            <person name="Minagawa J."/>
            <person name="Obokata J."/>
            <person name="Shigenobu S."/>
        </authorList>
    </citation>
    <scope>NUCLEOTIDE SEQUENCE [LARGE SCALE GENOMIC DNA]</scope>
</reference>
<organism evidence="1 2">
    <name type="scientific">Plakobranchus ocellatus</name>
    <dbReference type="NCBI Taxonomy" id="259542"/>
    <lineage>
        <taxon>Eukaryota</taxon>
        <taxon>Metazoa</taxon>
        <taxon>Spiralia</taxon>
        <taxon>Lophotrochozoa</taxon>
        <taxon>Mollusca</taxon>
        <taxon>Gastropoda</taxon>
        <taxon>Heterobranchia</taxon>
        <taxon>Euthyneura</taxon>
        <taxon>Panpulmonata</taxon>
        <taxon>Sacoglossa</taxon>
        <taxon>Placobranchoidea</taxon>
        <taxon>Plakobranchidae</taxon>
        <taxon>Plakobranchus</taxon>
    </lineage>
</organism>
<sequence>MQKHKVSQKGTPLSIADLSHEVAPPLACLQGCQIGARKDEIYPGALTALFMEESLVTYEIALPMRSESQGELHPGKFIHVRVYFRPGEQLCGRYGGKCHMWCRAIGSNISRMEVKIIRPDKTAMDVDTRIASRDPNIPGLLMTIEWDFEPRNVIDANGNVTFQCLALDERADIKGEHEYDVHFDPY</sequence>
<evidence type="ECO:0000313" key="1">
    <source>
        <dbReference type="EMBL" id="GFN84875.1"/>
    </source>
</evidence>